<dbReference type="RefSeq" id="WP_284204364.1">
    <property type="nucleotide sequence ID" value="NZ_BSPQ01000010.1"/>
</dbReference>
<sequence>MKTTVLMPTFKLSAAALAISLAGCASDSPAPSAEDTLEKTSTPKALVLTAEPIAASEKWDLLWSDEFDGTEIDKKKWEHEVNCWGGGNNEQQCYTSRDSNAFVKDGVLNIVAKKGSFTGPDNADGNPGTKTLPYTSARLRTKNKGHWKYGRFEVRAKLPFGQGTWPAIWMLPTDWVYGGWAASGEVDIMEAVNLKTPSTEKGAAEGELESRVFGSLHYGKPWPDNVYTGQATHLPGNVNPADDFHTYAIEWEEGEIRWYVDNVHFATQKQEGWYSQHMEDGVFVSGGENAPFNQKFHLLLNLAVGGNWAANANDGGIDASVFPQTLAIDYVRVYRCSADRWKGKGCAAVSEEAAMVEGIAEPEILIGDGNFGKGPVFDVYKDELSVGMAFDGYNPEKLVIQEQVEEPGRGNVWKVTKTGEVGNVYLRAPKTDLSHWMEGGELLFDLKIESKEGDTELLAKMDSGWPKASDINVVQPAVGEWGEVRINVADLISKGNRYSGGNKADIKSISNVLVFEPLGVMTFKVDNIRFEYATK</sequence>
<feature type="signal peptide" evidence="2">
    <location>
        <begin position="1"/>
        <end position="18"/>
    </location>
</feature>
<feature type="chain" id="PRO_5045277424" description="GH16 domain-containing protein" evidence="2">
    <location>
        <begin position="19"/>
        <end position="535"/>
    </location>
</feature>
<dbReference type="PANTHER" id="PTHR10963:SF55">
    <property type="entry name" value="GLYCOSIDE HYDROLASE FAMILY 16 PROTEIN"/>
    <property type="match status" value="1"/>
</dbReference>
<dbReference type="CDD" id="cd08023">
    <property type="entry name" value="GH16_laminarinase_like"/>
    <property type="match status" value="1"/>
</dbReference>
<keyword evidence="2" id="KW-0732">Signal</keyword>
<dbReference type="Gene3D" id="2.60.120.200">
    <property type="match status" value="1"/>
</dbReference>
<dbReference type="InterPro" id="IPR000757">
    <property type="entry name" value="Beta-glucanase-like"/>
</dbReference>
<dbReference type="Proteomes" id="UP001157353">
    <property type="component" value="Unassembled WGS sequence"/>
</dbReference>
<dbReference type="SUPFAM" id="SSF49899">
    <property type="entry name" value="Concanavalin A-like lectins/glucanases"/>
    <property type="match status" value="1"/>
</dbReference>
<evidence type="ECO:0000256" key="2">
    <source>
        <dbReference type="SAM" id="SignalP"/>
    </source>
</evidence>
<gene>
    <name evidence="4" type="ORF">GCM10007916_23130</name>
</gene>
<comment type="caution">
    <text evidence="4">The sequence shown here is derived from an EMBL/GenBank/DDBJ whole genome shotgun (WGS) entry which is preliminary data.</text>
</comment>
<organism evidence="4 5">
    <name type="scientific">Psychromonas marina</name>
    <dbReference type="NCBI Taxonomy" id="88364"/>
    <lineage>
        <taxon>Bacteria</taxon>
        <taxon>Pseudomonadati</taxon>
        <taxon>Pseudomonadota</taxon>
        <taxon>Gammaproteobacteria</taxon>
        <taxon>Alteromonadales</taxon>
        <taxon>Psychromonadaceae</taxon>
        <taxon>Psychromonas</taxon>
    </lineage>
</organism>
<evidence type="ECO:0000256" key="1">
    <source>
        <dbReference type="ARBA" id="ARBA00006865"/>
    </source>
</evidence>
<dbReference type="Pfam" id="PF00722">
    <property type="entry name" value="Glyco_hydro_16"/>
    <property type="match status" value="1"/>
</dbReference>
<dbReference type="InterPro" id="IPR050546">
    <property type="entry name" value="Glycosyl_Hydrlase_16"/>
</dbReference>
<accession>A0ABQ6E1H9</accession>
<dbReference type="PANTHER" id="PTHR10963">
    <property type="entry name" value="GLYCOSYL HYDROLASE-RELATED"/>
    <property type="match status" value="1"/>
</dbReference>
<keyword evidence="5" id="KW-1185">Reference proteome</keyword>
<reference evidence="5" key="1">
    <citation type="journal article" date="2019" name="Int. J. Syst. Evol. Microbiol.">
        <title>The Global Catalogue of Microorganisms (GCM) 10K type strain sequencing project: providing services to taxonomists for standard genome sequencing and annotation.</title>
        <authorList>
            <consortium name="The Broad Institute Genomics Platform"/>
            <consortium name="The Broad Institute Genome Sequencing Center for Infectious Disease"/>
            <person name="Wu L."/>
            <person name="Ma J."/>
        </authorList>
    </citation>
    <scope>NUCLEOTIDE SEQUENCE [LARGE SCALE GENOMIC DNA]</scope>
    <source>
        <strain evidence="5">NBRC 103166</strain>
    </source>
</reference>
<dbReference type="EMBL" id="BSPQ01000010">
    <property type="protein sequence ID" value="GLS91244.1"/>
    <property type="molecule type" value="Genomic_DNA"/>
</dbReference>
<dbReference type="InterPro" id="IPR013320">
    <property type="entry name" value="ConA-like_dom_sf"/>
</dbReference>
<protein>
    <recommendedName>
        <fullName evidence="3">GH16 domain-containing protein</fullName>
    </recommendedName>
</protein>
<dbReference type="PROSITE" id="PS51762">
    <property type="entry name" value="GH16_2"/>
    <property type="match status" value="1"/>
</dbReference>
<dbReference type="PROSITE" id="PS51257">
    <property type="entry name" value="PROKAR_LIPOPROTEIN"/>
    <property type="match status" value="1"/>
</dbReference>
<evidence type="ECO:0000259" key="3">
    <source>
        <dbReference type="PROSITE" id="PS51762"/>
    </source>
</evidence>
<comment type="similarity">
    <text evidence="1">Belongs to the glycosyl hydrolase 16 family.</text>
</comment>
<evidence type="ECO:0000313" key="4">
    <source>
        <dbReference type="EMBL" id="GLS91244.1"/>
    </source>
</evidence>
<feature type="domain" description="GH16" evidence="3">
    <location>
        <begin position="35"/>
        <end position="339"/>
    </location>
</feature>
<dbReference type="Gene3D" id="2.60.120.430">
    <property type="entry name" value="Galactose-binding lectin"/>
    <property type="match status" value="1"/>
</dbReference>
<evidence type="ECO:0000313" key="5">
    <source>
        <dbReference type="Proteomes" id="UP001157353"/>
    </source>
</evidence>
<proteinExistence type="inferred from homology"/>
<name>A0ABQ6E1H9_9GAMM</name>